<dbReference type="EMBL" id="JABZEC010000005">
    <property type="protein sequence ID" value="NVY96796.1"/>
    <property type="molecule type" value="Genomic_DNA"/>
</dbReference>
<name>A0A850RBV8_9LACO</name>
<accession>A0A850RBV8</accession>
<dbReference type="Proteomes" id="UP000563523">
    <property type="component" value="Unassembled WGS sequence"/>
</dbReference>
<organism evidence="1 2">
    <name type="scientific">Bombilactobacillus apium</name>
    <dbReference type="NCBI Taxonomy" id="2675299"/>
    <lineage>
        <taxon>Bacteria</taxon>
        <taxon>Bacillati</taxon>
        <taxon>Bacillota</taxon>
        <taxon>Bacilli</taxon>
        <taxon>Lactobacillales</taxon>
        <taxon>Lactobacillaceae</taxon>
        <taxon>Bombilactobacillus</taxon>
    </lineage>
</organism>
<protein>
    <submittedName>
        <fullName evidence="1">Uncharacterized protein</fullName>
    </submittedName>
</protein>
<proteinExistence type="predicted"/>
<gene>
    <name evidence="1" type="ORF">HU830_06460</name>
</gene>
<comment type="caution">
    <text evidence="1">The sequence shown here is derived from an EMBL/GenBank/DDBJ whole genome shotgun (WGS) entry which is preliminary data.</text>
</comment>
<dbReference type="AlphaFoldDB" id="A0A850RBV8"/>
<sequence length="60" mass="6996">MDYEQEIAALVAGKIDQIEVTKDHFFAFNKVWRQADLRKQIVGEARHDGTVIYRFQAEAK</sequence>
<reference evidence="1 2" key="1">
    <citation type="submission" date="2020-06" db="EMBL/GenBank/DDBJ databases">
        <authorList>
            <person name="Kang J."/>
        </authorList>
    </citation>
    <scope>NUCLEOTIDE SEQUENCE [LARGE SCALE GENOMIC DNA]</scope>
    <source>
        <strain evidence="1 2">DCY120</strain>
    </source>
</reference>
<dbReference type="RefSeq" id="WP_176942952.1">
    <property type="nucleotide sequence ID" value="NZ_JABZEC010000005.1"/>
</dbReference>
<keyword evidence="2" id="KW-1185">Reference proteome</keyword>
<evidence type="ECO:0000313" key="1">
    <source>
        <dbReference type="EMBL" id="NVY96796.1"/>
    </source>
</evidence>
<evidence type="ECO:0000313" key="2">
    <source>
        <dbReference type="Proteomes" id="UP000563523"/>
    </source>
</evidence>